<proteinExistence type="predicted"/>
<sequence length="384" mass="45137">MINKRKKILMLVLSTVNPDVRVEKEARYLASKNFDVSVIGITRPSLDLPKKEERDGYTIYRVEIKKKLFFKYFEFYRKVKKLVGSEVYDYIHFHDLNALPAISKLKKNGKIFVYDSHENFPEQMSETFGLPAQIVYTWVERHFIKKVDYVFTPGKTYSNLLEKKYKVKASVISNYPSKEDVDKGHEIEIPKELEKKARFRVVYFGVMYANLGYDVTVEVAKLIRDHYNLKPSDIDFLIIGDGSAYEPMKKMIEEEKLSPYFILTGWMDYHLALSVLRTSDVGLILFQPGKNNFRRIPNRLYEYFSAGVPFIGSDFEGLREGAKYDKQLGFFVNPQSPEKIAERIIKLFKDTKTLEQLKKNAEEAYKTRFNWETEIKKIDKIYKK</sequence>
<dbReference type="PANTHER" id="PTHR12526:SF629">
    <property type="entry name" value="TEICHURONIC ACID BIOSYNTHESIS GLYCOSYLTRANSFERASE TUAH-RELATED"/>
    <property type="match status" value="1"/>
</dbReference>
<dbReference type="AlphaFoldDB" id="A0A9Y1BKV6"/>
<evidence type="ECO:0000256" key="2">
    <source>
        <dbReference type="ARBA" id="ARBA00022679"/>
    </source>
</evidence>
<dbReference type="InterPro" id="IPR001296">
    <property type="entry name" value="Glyco_trans_1"/>
</dbReference>
<dbReference type="PANTHER" id="PTHR12526">
    <property type="entry name" value="GLYCOSYLTRANSFERASE"/>
    <property type="match status" value="1"/>
</dbReference>
<dbReference type="SUPFAM" id="SSF53756">
    <property type="entry name" value="UDP-Glycosyltransferase/glycogen phosphorylase"/>
    <property type="match status" value="1"/>
</dbReference>
<dbReference type="GO" id="GO:0016757">
    <property type="term" value="F:glycosyltransferase activity"/>
    <property type="evidence" value="ECO:0007669"/>
    <property type="project" value="UniProtKB-KW"/>
</dbReference>
<dbReference type="Gene3D" id="3.40.50.2000">
    <property type="entry name" value="Glycogen Phosphorylase B"/>
    <property type="match status" value="2"/>
</dbReference>
<organism evidence="5">
    <name type="scientific">Candidatus Heimdallarchaeum aukensis</name>
    <dbReference type="NCBI Taxonomy" id="2876573"/>
    <lineage>
        <taxon>Archaea</taxon>
        <taxon>Promethearchaeati</taxon>
        <taxon>Candidatus Heimdallarchaeota</taxon>
        <taxon>Candidatus Heimdallarchaeia (ex Rinke et al. 2021) (nom. nud.)</taxon>
        <taxon>Candidatus Heimdallarchaeales</taxon>
        <taxon>Candidatus Heimdallarchaeaceae</taxon>
        <taxon>Candidatus Heimdallarchaeum</taxon>
    </lineage>
</organism>
<dbReference type="Proteomes" id="UP001201020">
    <property type="component" value="Chromosome"/>
</dbReference>
<evidence type="ECO:0000259" key="3">
    <source>
        <dbReference type="Pfam" id="PF00534"/>
    </source>
</evidence>
<accession>A0A9Y1BKV6</accession>
<dbReference type="Pfam" id="PF13439">
    <property type="entry name" value="Glyco_transf_4"/>
    <property type="match status" value="1"/>
</dbReference>
<feature type="domain" description="Glycosyltransferase subfamily 4-like N-terminal" evidence="4">
    <location>
        <begin position="22"/>
        <end position="174"/>
    </location>
</feature>
<evidence type="ECO:0000256" key="1">
    <source>
        <dbReference type="ARBA" id="ARBA00022676"/>
    </source>
</evidence>
<keyword evidence="2" id="KW-0808">Transferase</keyword>
<name>A0A9Y1BKV6_9ARCH</name>
<protein>
    <submittedName>
        <fullName evidence="5">Glycosyltransferase family 4 protein</fullName>
    </submittedName>
</protein>
<feature type="domain" description="Glycosyl transferase family 1" evidence="3">
    <location>
        <begin position="188"/>
        <end position="363"/>
    </location>
</feature>
<dbReference type="Pfam" id="PF00534">
    <property type="entry name" value="Glycos_transf_1"/>
    <property type="match status" value="1"/>
</dbReference>
<reference evidence="5" key="1">
    <citation type="journal article" date="2022" name="Nat. Microbiol.">
        <title>Unique mobile elements and scalable gene flow at the prokaryote-eukaryote boundary revealed by circularized Asgard archaea genomes.</title>
        <authorList>
            <person name="Wu F."/>
            <person name="Speth D.R."/>
            <person name="Philosof A."/>
            <person name="Cremiere A."/>
            <person name="Narayanan A."/>
            <person name="Barco R.A."/>
            <person name="Connon S.A."/>
            <person name="Amend J.P."/>
            <person name="Antoshechkin I.A."/>
            <person name="Orphan V.J."/>
        </authorList>
    </citation>
    <scope>NUCLEOTIDE SEQUENCE</scope>
    <source>
        <strain evidence="5">PM71</strain>
    </source>
</reference>
<evidence type="ECO:0000259" key="4">
    <source>
        <dbReference type="Pfam" id="PF13439"/>
    </source>
</evidence>
<keyword evidence="1" id="KW-0328">Glycosyltransferase</keyword>
<evidence type="ECO:0000313" key="5">
    <source>
        <dbReference type="EMBL" id="UJG40893.1"/>
    </source>
</evidence>
<dbReference type="CDD" id="cd03794">
    <property type="entry name" value="GT4_WbuB-like"/>
    <property type="match status" value="1"/>
</dbReference>
<dbReference type="InterPro" id="IPR028098">
    <property type="entry name" value="Glyco_trans_4-like_N"/>
</dbReference>
<dbReference type="EMBL" id="CP084166">
    <property type="protein sequence ID" value="UJG40893.1"/>
    <property type="molecule type" value="Genomic_DNA"/>
</dbReference>
<gene>
    <name evidence="5" type="ORF">K9W45_00195</name>
</gene>